<organism evidence="2 3">
    <name type="scientific">Clostridium thermobutyricum DSM 4928</name>
    <dbReference type="NCBI Taxonomy" id="1121339"/>
    <lineage>
        <taxon>Bacteria</taxon>
        <taxon>Bacillati</taxon>
        <taxon>Bacillota</taxon>
        <taxon>Clostridia</taxon>
        <taxon>Eubacteriales</taxon>
        <taxon>Clostridiaceae</taxon>
        <taxon>Clostridium</taxon>
    </lineage>
</organism>
<evidence type="ECO:0000256" key="1">
    <source>
        <dbReference type="SAM" id="Phobius"/>
    </source>
</evidence>
<sequence length="127" mass="13955">MKKLIVIIIVICLVIFGIIMPLGNKTGIGSMKIKNEMNGSGTSKIGEYGIAYYSGTISDSDIVNFYNKNVKNSKLNYVTLVDKSNDSEGYVFNGSSGLFSYGKIDKDGMLEKTDKTGIINNDKLEYK</sequence>
<keyword evidence="1" id="KW-1133">Transmembrane helix</keyword>
<reference evidence="2 3" key="1">
    <citation type="submission" date="2016-02" db="EMBL/GenBank/DDBJ databases">
        <title>Genome sequence of Clostridium thermobutyricum DSM 4928.</title>
        <authorList>
            <person name="Poehlein A."/>
            <person name="Daniel R."/>
        </authorList>
    </citation>
    <scope>NUCLEOTIDE SEQUENCE [LARGE SCALE GENOMIC DNA]</scope>
    <source>
        <strain evidence="2 3">DSM 4928</strain>
    </source>
</reference>
<accession>A0A1V4SX23</accession>
<feature type="transmembrane region" description="Helical" evidence="1">
    <location>
        <begin position="6"/>
        <end position="24"/>
    </location>
</feature>
<gene>
    <name evidence="2" type="ORF">CLTHE_14590</name>
</gene>
<evidence type="ECO:0000313" key="2">
    <source>
        <dbReference type="EMBL" id="OPX47888.1"/>
    </source>
</evidence>
<name>A0A1V4SX23_9CLOT</name>
<keyword evidence="1" id="KW-0472">Membrane</keyword>
<comment type="caution">
    <text evidence="2">The sequence shown here is derived from an EMBL/GenBank/DDBJ whole genome shotgun (WGS) entry which is preliminary data.</text>
</comment>
<dbReference type="Proteomes" id="UP000191448">
    <property type="component" value="Unassembled WGS sequence"/>
</dbReference>
<keyword evidence="1" id="KW-0812">Transmembrane</keyword>
<dbReference type="AlphaFoldDB" id="A0A1V4SX23"/>
<dbReference type="RefSeq" id="WP_080022664.1">
    <property type="nucleotide sequence ID" value="NZ_LTAY01000037.1"/>
</dbReference>
<dbReference type="EMBL" id="LTAY01000037">
    <property type="protein sequence ID" value="OPX47888.1"/>
    <property type="molecule type" value="Genomic_DNA"/>
</dbReference>
<evidence type="ECO:0000313" key="3">
    <source>
        <dbReference type="Proteomes" id="UP000191448"/>
    </source>
</evidence>
<protein>
    <submittedName>
        <fullName evidence="2">Uncharacterized protein</fullName>
    </submittedName>
</protein>
<proteinExistence type="predicted"/>